<dbReference type="PANTHER" id="PTHR12704">
    <property type="entry name" value="TRANS-GOLGI PROTEIN GMX33"/>
    <property type="match status" value="1"/>
</dbReference>
<dbReference type="GO" id="GO:0005829">
    <property type="term" value="C:cytosol"/>
    <property type="evidence" value="ECO:0007669"/>
    <property type="project" value="TreeGrafter"/>
</dbReference>
<evidence type="ECO:0000256" key="3">
    <source>
        <dbReference type="ARBA" id="ARBA00023034"/>
    </source>
</evidence>
<organism evidence="6 7">
    <name type="scientific">Dendrothele bispora (strain CBS 962.96)</name>
    <dbReference type="NCBI Taxonomy" id="1314807"/>
    <lineage>
        <taxon>Eukaryota</taxon>
        <taxon>Fungi</taxon>
        <taxon>Dikarya</taxon>
        <taxon>Basidiomycota</taxon>
        <taxon>Agaricomycotina</taxon>
        <taxon>Agaricomycetes</taxon>
        <taxon>Agaricomycetidae</taxon>
        <taxon>Agaricales</taxon>
        <taxon>Agaricales incertae sedis</taxon>
        <taxon>Dendrothele</taxon>
    </lineage>
</organism>
<evidence type="ECO:0000256" key="5">
    <source>
        <dbReference type="ARBA" id="ARBA00023136"/>
    </source>
</evidence>
<dbReference type="GO" id="GO:0006890">
    <property type="term" value="P:retrograde vesicle-mediated transport, Golgi to endoplasmic reticulum"/>
    <property type="evidence" value="ECO:0007669"/>
    <property type="project" value="TreeGrafter"/>
</dbReference>
<dbReference type="PANTHER" id="PTHR12704:SF2">
    <property type="entry name" value="GOLGI PHOSPHOPROTEIN 3 HOMOLOG SAURON"/>
    <property type="match status" value="1"/>
</dbReference>
<evidence type="ECO:0000313" key="6">
    <source>
        <dbReference type="EMBL" id="THU93483.1"/>
    </source>
</evidence>
<dbReference type="Pfam" id="PF05719">
    <property type="entry name" value="GPP34"/>
    <property type="match status" value="1"/>
</dbReference>
<keyword evidence="4" id="KW-0446">Lipid-binding</keyword>
<reference evidence="6 7" key="1">
    <citation type="journal article" date="2019" name="Nat. Ecol. Evol.">
        <title>Megaphylogeny resolves global patterns of mushroom evolution.</title>
        <authorList>
            <person name="Varga T."/>
            <person name="Krizsan K."/>
            <person name="Foldi C."/>
            <person name="Dima B."/>
            <person name="Sanchez-Garcia M."/>
            <person name="Sanchez-Ramirez S."/>
            <person name="Szollosi G.J."/>
            <person name="Szarkandi J.G."/>
            <person name="Papp V."/>
            <person name="Albert L."/>
            <person name="Andreopoulos W."/>
            <person name="Angelini C."/>
            <person name="Antonin V."/>
            <person name="Barry K.W."/>
            <person name="Bougher N.L."/>
            <person name="Buchanan P."/>
            <person name="Buyck B."/>
            <person name="Bense V."/>
            <person name="Catcheside P."/>
            <person name="Chovatia M."/>
            <person name="Cooper J."/>
            <person name="Damon W."/>
            <person name="Desjardin D."/>
            <person name="Finy P."/>
            <person name="Geml J."/>
            <person name="Haridas S."/>
            <person name="Hughes K."/>
            <person name="Justo A."/>
            <person name="Karasinski D."/>
            <person name="Kautmanova I."/>
            <person name="Kiss B."/>
            <person name="Kocsube S."/>
            <person name="Kotiranta H."/>
            <person name="LaButti K.M."/>
            <person name="Lechner B.E."/>
            <person name="Liimatainen K."/>
            <person name="Lipzen A."/>
            <person name="Lukacs Z."/>
            <person name="Mihaltcheva S."/>
            <person name="Morgado L.N."/>
            <person name="Niskanen T."/>
            <person name="Noordeloos M.E."/>
            <person name="Ohm R.A."/>
            <person name="Ortiz-Santana B."/>
            <person name="Ovrebo C."/>
            <person name="Racz N."/>
            <person name="Riley R."/>
            <person name="Savchenko A."/>
            <person name="Shiryaev A."/>
            <person name="Soop K."/>
            <person name="Spirin V."/>
            <person name="Szebenyi C."/>
            <person name="Tomsovsky M."/>
            <person name="Tulloss R.E."/>
            <person name="Uehling J."/>
            <person name="Grigoriev I.V."/>
            <person name="Vagvolgyi C."/>
            <person name="Papp T."/>
            <person name="Martin F.M."/>
            <person name="Miettinen O."/>
            <person name="Hibbett D.S."/>
            <person name="Nagy L.G."/>
        </authorList>
    </citation>
    <scope>NUCLEOTIDE SEQUENCE [LARGE SCALE GENOMIC DNA]</scope>
    <source>
        <strain evidence="6 7">CBS 962.96</strain>
    </source>
</reference>
<dbReference type="Proteomes" id="UP000297245">
    <property type="component" value="Unassembled WGS sequence"/>
</dbReference>
<keyword evidence="3" id="KW-0333">Golgi apparatus</keyword>
<comment type="subcellular location">
    <subcellularLocation>
        <location evidence="1">Golgi apparatus membrane</location>
        <topology evidence="1">Peripheral membrane protein</topology>
        <orientation evidence="1">Cytoplasmic side</orientation>
    </subcellularLocation>
</comment>
<keyword evidence="5" id="KW-0472">Membrane</keyword>
<dbReference type="GO" id="GO:0043001">
    <property type="term" value="P:Golgi to plasma membrane protein transport"/>
    <property type="evidence" value="ECO:0007669"/>
    <property type="project" value="TreeGrafter"/>
</dbReference>
<evidence type="ECO:0000256" key="4">
    <source>
        <dbReference type="ARBA" id="ARBA00023121"/>
    </source>
</evidence>
<dbReference type="GO" id="GO:0005802">
    <property type="term" value="C:trans-Golgi network"/>
    <property type="evidence" value="ECO:0007669"/>
    <property type="project" value="TreeGrafter"/>
</dbReference>
<accession>A0A4S8LWF2</accession>
<dbReference type="InterPro" id="IPR038261">
    <property type="entry name" value="GPP34-like_sf"/>
</dbReference>
<dbReference type="GO" id="GO:0000139">
    <property type="term" value="C:Golgi membrane"/>
    <property type="evidence" value="ECO:0007669"/>
    <property type="project" value="UniProtKB-SubCell"/>
</dbReference>
<dbReference type="GO" id="GO:0070273">
    <property type="term" value="F:phosphatidylinositol-4-phosphate binding"/>
    <property type="evidence" value="ECO:0007669"/>
    <property type="project" value="InterPro"/>
</dbReference>
<proteinExistence type="inferred from homology"/>
<dbReference type="OrthoDB" id="2189106at2759"/>
<name>A0A4S8LWF2_DENBC</name>
<dbReference type="GO" id="GO:0031985">
    <property type="term" value="C:Golgi cisterna"/>
    <property type="evidence" value="ECO:0007669"/>
    <property type="project" value="TreeGrafter"/>
</dbReference>
<evidence type="ECO:0000313" key="7">
    <source>
        <dbReference type="Proteomes" id="UP000297245"/>
    </source>
</evidence>
<evidence type="ECO:0000256" key="2">
    <source>
        <dbReference type="ARBA" id="ARBA00007284"/>
    </source>
</evidence>
<dbReference type="InterPro" id="IPR008628">
    <property type="entry name" value="GPP34-like"/>
</dbReference>
<keyword evidence="7" id="KW-1185">Reference proteome</keyword>
<comment type="similarity">
    <text evidence="2">Belongs to the GOLPH3/VPS74 family.</text>
</comment>
<sequence>MPRAVLLPSAPNCSSSHGNGFSGHAGSALAGGSEMSYDPRDLEDVEKELEGKCPSCCLGSRINKCAYIKNPPYAKITLSERLIEVIDDRQTGETILDEALKMIKSVQDSPSGGTGYVSGGGEKMSVNNWIDLLNGETWNVLKIGFQLKQARERLAKGLVDKGVLSESAESGAGPSCGDGSRESILGLRKLGKFRIAVCGNTCLAIDLPLLMILVQHLPALQTAKNNMLHIGDLRHHCLRGDRSLKIAQPQMPVQEVRKEMMPTTGGGTGGGAQGEEEDVDFELVAGVLEVPSKLDSLL</sequence>
<evidence type="ECO:0000256" key="1">
    <source>
        <dbReference type="ARBA" id="ARBA00004255"/>
    </source>
</evidence>
<protein>
    <submittedName>
        <fullName evidence="6">GPP34-domain-containing protein</fullName>
    </submittedName>
</protein>
<dbReference type="GO" id="GO:0048194">
    <property type="term" value="P:Golgi vesicle budding"/>
    <property type="evidence" value="ECO:0007669"/>
    <property type="project" value="TreeGrafter"/>
</dbReference>
<dbReference type="GO" id="GO:0007030">
    <property type="term" value="P:Golgi organization"/>
    <property type="evidence" value="ECO:0007669"/>
    <property type="project" value="TreeGrafter"/>
</dbReference>
<gene>
    <name evidence="6" type="ORF">K435DRAFT_903665</name>
</gene>
<dbReference type="Gene3D" id="1.10.3630.10">
    <property type="entry name" value="yeast vps74-n-term truncation variant domain like"/>
    <property type="match status" value="1"/>
</dbReference>
<dbReference type="AlphaFoldDB" id="A0A4S8LWF2"/>
<dbReference type="EMBL" id="ML179248">
    <property type="protein sequence ID" value="THU93483.1"/>
    <property type="molecule type" value="Genomic_DNA"/>
</dbReference>